<gene>
    <name evidence="2" type="ORF">UFOVP122_13</name>
</gene>
<feature type="compositionally biased region" description="Basic and acidic residues" evidence="1">
    <location>
        <begin position="1"/>
        <end position="10"/>
    </location>
</feature>
<accession>A0A6J5L7N4</accession>
<reference evidence="2" key="1">
    <citation type="submission" date="2020-04" db="EMBL/GenBank/DDBJ databases">
        <authorList>
            <person name="Chiriac C."/>
            <person name="Salcher M."/>
            <person name="Ghai R."/>
            <person name="Kavagutti S V."/>
        </authorList>
    </citation>
    <scope>NUCLEOTIDE SEQUENCE</scope>
</reference>
<evidence type="ECO:0000313" key="2">
    <source>
        <dbReference type="EMBL" id="CAB4130628.1"/>
    </source>
</evidence>
<protein>
    <submittedName>
        <fullName evidence="2">Uncharacterized protein</fullName>
    </submittedName>
</protein>
<proteinExistence type="predicted"/>
<name>A0A6J5L7N4_9CAUD</name>
<feature type="region of interest" description="Disordered" evidence="1">
    <location>
        <begin position="1"/>
        <end position="29"/>
    </location>
</feature>
<evidence type="ECO:0000256" key="1">
    <source>
        <dbReference type="SAM" id="MobiDB-lite"/>
    </source>
</evidence>
<dbReference type="EMBL" id="LR796248">
    <property type="protein sequence ID" value="CAB4130628.1"/>
    <property type="molecule type" value="Genomic_DNA"/>
</dbReference>
<organism evidence="2">
    <name type="scientific">uncultured Caudovirales phage</name>
    <dbReference type="NCBI Taxonomy" id="2100421"/>
    <lineage>
        <taxon>Viruses</taxon>
        <taxon>Duplodnaviria</taxon>
        <taxon>Heunggongvirae</taxon>
        <taxon>Uroviricota</taxon>
        <taxon>Caudoviricetes</taxon>
        <taxon>Peduoviridae</taxon>
        <taxon>Maltschvirus</taxon>
        <taxon>Maltschvirus maltsch</taxon>
    </lineage>
</organism>
<sequence>MNKAKNEKVGKLKYGPGDKTQFGLPTSGSPPPWQATVGTYLGGQAHVDEMDLVAIEMEKRWGAGRLRLVVDPILREKFDRQRYLVNQALWHGELQDVIRESRRMISAWQALDRAATAAGKQTLNPEVWEVTLASGTVAAIVRDSHHASKVAVENRSVRVYTLEEIGHLLHGFPELSKAKATFPGAAVERVSTRVIDPLQAVPDSKAPIDDAIPF</sequence>